<protein>
    <submittedName>
        <fullName evidence="1">Uncharacterized protein</fullName>
    </submittedName>
</protein>
<name>A0A177APZ0_9BILA</name>
<accession>A0A177APZ0</accession>
<dbReference type="AlphaFoldDB" id="A0A177APZ0"/>
<feature type="non-terminal residue" evidence="1">
    <location>
        <position position="251"/>
    </location>
</feature>
<reference evidence="1 2" key="1">
    <citation type="submission" date="2016-04" db="EMBL/GenBank/DDBJ databases">
        <title>The genome of Intoshia linei affirms orthonectids as highly simplified spiralians.</title>
        <authorList>
            <person name="Mikhailov K.V."/>
            <person name="Slusarev G.S."/>
            <person name="Nikitin M.A."/>
            <person name="Logacheva M.D."/>
            <person name="Penin A."/>
            <person name="Aleoshin V."/>
            <person name="Panchin Y.V."/>
        </authorList>
    </citation>
    <scope>NUCLEOTIDE SEQUENCE [LARGE SCALE GENOMIC DNA]</scope>
    <source>
        <strain evidence="1">Intl2013</strain>
        <tissue evidence="1">Whole animal</tissue>
    </source>
</reference>
<evidence type="ECO:0000313" key="2">
    <source>
        <dbReference type="Proteomes" id="UP000078046"/>
    </source>
</evidence>
<proteinExistence type="predicted"/>
<organism evidence="1 2">
    <name type="scientific">Intoshia linei</name>
    <dbReference type="NCBI Taxonomy" id="1819745"/>
    <lineage>
        <taxon>Eukaryota</taxon>
        <taxon>Metazoa</taxon>
        <taxon>Spiralia</taxon>
        <taxon>Lophotrochozoa</taxon>
        <taxon>Mesozoa</taxon>
        <taxon>Orthonectida</taxon>
        <taxon>Rhopaluridae</taxon>
        <taxon>Intoshia</taxon>
    </lineage>
</organism>
<gene>
    <name evidence="1" type="ORF">A3Q56_08700</name>
</gene>
<dbReference type="Proteomes" id="UP000078046">
    <property type="component" value="Unassembled WGS sequence"/>
</dbReference>
<sequence length="251" mass="29946">QEKSLYHELTSSNDLRRAKIEKIDEIVKKNRERNMNLNINSHLNNNNLEPRWIYNEPNYQNVYSLYDKRQTDNENENQQSWNVTRPLTSNFYSTENSLIGINDMYFQNEKNYLNNKSNLNFNQRNILIHETPELAHNPNDSDRNCHSQLEQVYNISKRQIPMKMLDEGTNPPKRTCLKNVIQRENEKIRYGKYENIWARMISTPSSDLSFFTPRLDISNNRKTYQKNSTQNNPMISCRLNETPKNVPSYFN</sequence>
<keyword evidence="2" id="KW-1185">Reference proteome</keyword>
<feature type="non-terminal residue" evidence="1">
    <location>
        <position position="1"/>
    </location>
</feature>
<comment type="caution">
    <text evidence="1">The sequence shown here is derived from an EMBL/GenBank/DDBJ whole genome shotgun (WGS) entry which is preliminary data.</text>
</comment>
<evidence type="ECO:0000313" key="1">
    <source>
        <dbReference type="EMBL" id="OAF63592.1"/>
    </source>
</evidence>
<dbReference type="EMBL" id="LWCA01003082">
    <property type="protein sequence ID" value="OAF63592.1"/>
    <property type="molecule type" value="Genomic_DNA"/>
</dbReference>